<gene>
    <name evidence="2" type="ORF">AVDCRST_MAG62-433</name>
</gene>
<reference evidence="2" key="1">
    <citation type="submission" date="2020-02" db="EMBL/GenBank/DDBJ databases">
        <authorList>
            <person name="Meier V. D."/>
        </authorList>
    </citation>
    <scope>NUCLEOTIDE SEQUENCE</scope>
    <source>
        <strain evidence="2">AVDCRST_MAG62</strain>
    </source>
</reference>
<name>A0A6J4SZW7_9SPHN</name>
<protein>
    <recommendedName>
        <fullName evidence="1">DUF305 domain-containing protein</fullName>
    </recommendedName>
</protein>
<evidence type="ECO:0000259" key="1">
    <source>
        <dbReference type="Pfam" id="PF03713"/>
    </source>
</evidence>
<sequence>MAHPSMPMTGNQDRDFATMMVAHHQGAIQMARQQLVRGRDPELKALAAKMIQDQDREITQLQAWLGRNR</sequence>
<evidence type="ECO:0000313" key="2">
    <source>
        <dbReference type="EMBL" id="CAA9509432.1"/>
    </source>
</evidence>
<dbReference type="Pfam" id="PF03713">
    <property type="entry name" value="DUF305"/>
    <property type="match status" value="1"/>
</dbReference>
<organism evidence="2">
    <name type="scientific">uncultured Sphingomonas sp</name>
    <dbReference type="NCBI Taxonomy" id="158754"/>
    <lineage>
        <taxon>Bacteria</taxon>
        <taxon>Pseudomonadati</taxon>
        <taxon>Pseudomonadota</taxon>
        <taxon>Alphaproteobacteria</taxon>
        <taxon>Sphingomonadales</taxon>
        <taxon>Sphingomonadaceae</taxon>
        <taxon>Sphingomonas</taxon>
        <taxon>environmental samples</taxon>
    </lineage>
</organism>
<feature type="domain" description="DUF305" evidence="1">
    <location>
        <begin position="11"/>
        <end position="65"/>
    </location>
</feature>
<dbReference type="AlphaFoldDB" id="A0A6J4SZW7"/>
<dbReference type="EMBL" id="CADCWB010000056">
    <property type="protein sequence ID" value="CAA9509432.1"/>
    <property type="molecule type" value="Genomic_DNA"/>
</dbReference>
<dbReference type="InterPro" id="IPR012347">
    <property type="entry name" value="Ferritin-like"/>
</dbReference>
<dbReference type="Gene3D" id="1.20.1260.10">
    <property type="match status" value="1"/>
</dbReference>
<proteinExistence type="predicted"/>
<dbReference type="PANTHER" id="PTHR36933">
    <property type="entry name" value="SLL0788 PROTEIN"/>
    <property type="match status" value="1"/>
</dbReference>
<dbReference type="PANTHER" id="PTHR36933:SF1">
    <property type="entry name" value="SLL0788 PROTEIN"/>
    <property type="match status" value="1"/>
</dbReference>
<dbReference type="InterPro" id="IPR005183">
    <property type="entry name" value="DUF305_CopM-like"/>
</dbReference>
<accession>A0A6J4SZW7</accession>